<name>A0ABY6FZ93_9MICO</name>
<feature type="transmembrane region" description="Helical" evidence="1">
    <location>
        <begin position="50"/>
        <end position="69"/>
    </location>
</feature>
<protein>
    <submittedName>
        <fullName evidence="2">Uncharacterized protein</fullName>
    </submittedName>
</protein>
<dbReference type="Proteomes" id="UP001164305">
    <property type="component" value="Chromosome"/>
</dbReference>
<keyword evidence="1" id="KW-1133">Transmembrane helix</keyword>
<keyword evidence="1" id="KW-0472">Membrane</keyword>
<dbReference type="EMBL" id="CP107020">
    <property type="protein sequence ID" value="UYG16251.1"/>
    <property type="molecule type" value="Genomic_DNA"/>
</dbReference>
<reference evidence="2" key="1">
    <citation type="submission" date="2022-10" db="EMBL/GenBank/DDBJ databases">
        <title>Whole-Genome Sequencing of Brachybacterium huguangmaarense BRM-3, Isolated from Betula schmidtii.</title>
        <authorList>
            <person name="Haam D."/>
        </authorList>
    </citation>
    <scope>NUCLEOTIDE SEQUENCE</scope>
    <source>
        <strain evidence="2">BRM-3</strain>
    </source>
</reference>
<gene>
    <name evidence="2" type="ORF">BRM3_11610</name>
</gene>
<organism evidence="2 3">
    <name type="scientific">Brachybacterium huguangmaarense</name>
    <dbReference type="NCBI Taxonomy" id="1652028"/>
    <lineage>
        <taxon>Bacteria</taxon>
        <taxon>Bacillati</taxon>
        <taxon>Actinomycetota</taxon>
        <taxon>Actinomycetes</taxon>
        <taxon>Micrococcales</taxon>
        <taxon>Dermabacteraceae</taxon>
        <taxon>Brachybacterium</taxon>
    </lineage>
</organism>
<keyword evidence="3" id="KW-1185">Reference proteome</keyword>
<accession>A0ABY6FZ93</accession>
<evidence type="ECO:0000256" key="1">
    <source>
        <dbReference type="SAM" id="Phobius"/>
    </source>
</evidence>
<sequence>MSSGASTLFLVLVGLALLASLVVVLVRTAGRTSRRDTRDEPAAQTWSAAVPWLVGLVILLVVLVGLYWLRT</sequence>
<dbReference type="RefSeq" id="WP_263593464.1">
    <property type="nucleotide sequence ID" value="NZ_CP107020.1"/>
</dbReference>
<evidence type="ECO:0000313" key="2">
    <source>
        <dbReference type="EMBL" id="UYG16251.1"/>
    </source>
</evidence>
<evidence type="ECO:0000313" key="3">
    <source>
        <dbReference type="Proteomes" id="UP001164305"/>
    </source>
</evidence>
<proteinExistence type="predicted"/>
<keyword evidence="1" id="KW-0812">Transmembrane</keyword>